<evidence type="ECO:0000313" key="2">
    <source>
        <dbReference type="Proteomes" id="UP000762676"/>
    </source>
</evidence>
<dbReference type="EMBL" id="BMAT01004921">
    <property type="protein sequence ID" value="GFR83282.1"/>
    <property type="molecule type" value="Genomic_DNA"/>
</dbReference>
<gene>
    <name evidence="1" type="ORF">ElyMa_002385900</name>
</gene>
<reference evidence="1 2" key="1">
    <citation type="journal article" date="2021" name="Elife">
        <title>Chloroplast acquisition without the gene transfer in kleptoplastic sea slugs, Plakobranchus ocellatus.</title>
        <authorList>
            <person name="Maeda T."/>
            <person name="Takahashi S."/>
            <person name="Yoshida T."/>
            <person name="Shimamura S."/>
            <person name="Takaki Y."/>
            <person name="Nagai Y."/>
            <person name="Toyoda A."/>
            <person name="Suzuki Y."/>
            <person name="Arimoto A."/>
            <person name="Ishii H."/>
            <person name="Satoh N."/>
            <person name="Nishiyama T."/>
            <person name="Hasebe M."/>
            <person name="Maruyama T."/>
            <person name="Minagawa J."/>
            <person name="Obokata J."/>
            <person name="Shigenobu S."/>
        </authorList>
    </citation>
    <scope>NUCLEOTIDE SEQUENCE [LARGE SCALE GENOMIC DNA]</scope>
</reference>
<dbReference type="Proteomes" id="UP000762676">
    <property type="component" value="Unassembled WGS sequence"/>
</dbReference>
<dbReference type="GO" id="GO:0004386">
    <property type="term" value="F:helicase activity"/>
    <property type="evidence" value="ECO:0007669"/>
    <property type="project" value="UniProtKB-KW"/>
</dbReference>
<sequence>MIDLAVSAETSDPDNELHHTAKTHMLHGPCGADNPVCVCMRDGKYTKMFPKKYLPHTKQGADGYPKYRRRSPEERISVKKAIHQKEVTLDKKWPVSYNPYLLHQMNCHLNIELCSSVLGIKYVLKYVHKGRDQSAFQLQDNNVMTRYQTS</sequence>
<dbReference type="AlphaFoldDB" id="A0AAV4GD03"/>
<keyword evidence="1" id="KW-0067">ATP-binding</keyword>
<proteinExistence type="predicted"/>
<keyword evidence="1" id="KW-0378">Hydrolase</keyword>
<organism evidence="1 2">
    <name type="scientific">Elysia marginata</name>
    <dbReference type="NCBI Taxonomy" id="1093978"/>
    <lineage>
        <taxon>Eukaryota</taxon>
        <taxon>Metazoa</taxon>
        <taxon>Spiralia</taxon>
        <taxon>Lophotrochozoa</taxon>
        <taxon>Mollusca</taxon>
        <taxon>Gastropoda</taxon>
        <taxon>Heterobranchia</taxon>
        <taxon>Euthyneura</taxon>
        <taxon>Panpulmonata</taxon>
        <taxon>Sacoglossa</taxon>
        <taxon>Placobranchoidea</taxon>
        <taxon>Plakobranchidae</taxon>
        <taxon>Elysia</taxon>
    </lineage>
</organism>
<accession>A0AAV4GD03</accession>
<dbReference type="PANTHER" id="PTHR10492:SF57">
    <property type="entry name" value="ATP-DEPENDENT DNA HELICASE"/>
    <property type="match status" value="1"/>
</dbReference>
<keyword evidence="1" id="KW-0347">Helicase</keyword>
<dbReference type="PANTHER" id="PTHR10492">
    <property type="match status" value="1"/>
</dbReference>
<keyword evidence="1" id="KW-0547">Nucleotide-binding</keyword>
<protein>
    <submittedName>
        <fullName evidence="1">Helitron helicase-like protein</fullName>
    </submittedName>
</protein>
<keyword evidence="2" id="KW-1185">Reference proteome</keyword>
<comment type="caution">
    <text evidence="1">The sequence shown here is derived from an EMBL/GenBank/DDBJ whole genome shotgun (WGS) entry which is preliminary data.</text>
</comment>
<evidence type="ECO:0000313" key="1">
    <source>
        <dbReference type="EMBL" id="GFR83282.1"/>
    </source>
</evidence>
<name>A0AAV4GD03_9GAST</name>